<evidence type="ECO:0000313" key="2">
    <source>
        <dbReference type="Proteomes" id="UP001367508"/>
    </source>
</evidence>
<dbReference type="EMBL" id="JAYMYQ010000007">
    <property type="protein sequence ID" value="KAK7321363.1"/>
    <property type="molecule type" value="Genomic_DNA"/>
</dbReference>
<protein>
    <submittedName>
        <fullName evidence="1">Uncharacterized protein</fullName>
    </submittedName>
</protein>
<organism evidence="1 2">
    <name type="scientific">Canavalia gladiata</name>
    <name type="common">Sword bean</name>
    <name type="synonym">Dolichos gladiatus</name>
    <dbReference type="NCBI Taxonomy" id="3824"/>
    <lineage>
        <taxon>Eukaryota</taxon>
        <taxon>Viridiplantae</taxon>
        <taxon>Streptophyta</taxon>
        <taxon>Embryophyta</taxon>
        <taxon>Tracheophyta</taxon>
        <taxon>Spermatophyta</taxon>
        <taxon>Magnoliopsida</taxon>
        <taxon>eudicotyledons</taxon>
        <taxon>Gunneridae</taxon>
        <taxon>Pentapetalae</taxon>
        <taxon>rosids</taxon>
        <taxon>fabids</taxon>
        <taxon>Fabales</taxon>
        <taxon>Fabaceae</taxon>
        <taxon>Papilionoideae</taxon>
        <taxon>50 kb inversion clade</taxon>
        <taxon>NPAAA clade</taxon>
        <taxon>indigoferoid/millettioid clade</taxon>
        <taxon>Phaseoleae</taxon>
        <taxon>Canavalia</taxon>
    </lineage>
</organism>
<comment type="caution">
    <text evidence="1">The sequence shown here is derived from an EMBL/GenBank/DDBJ whole genome shotgun (WGS) entry which is preliminary data.</text>
</comment>
<name>A0AAN9Q7Z2_CANGL</name>
<accession>A0AAN9Q7Z2</accession>
<proteinExistence type="predicted"/>
<dbReference type="Proteomes" id="UP001367508">
    <property type="component" value="Unassembled WGS sequence"/>
</dbReference>
<reference evidence="1 2" key="1">
    <citation type="submission" date="2024-01" db="EMBL/GenBank/DDBJ databases">
        <title>The genomes of 5 underutilized Papilionoideae crops provide insights into root nodulation and disease resistanc.</title>
        <authorList>
            <person name="Jiang F."/>
        </authorList>
    </citation>
    <scope>NUCLEOTIDE SEQUENCE [LARGE SCALE GENOMIC DNA]</scope>
    <source>
        <strain evidence="1">LVBAO_FW01</strain>
        <tissue evidence="1">Leaves</tissue>
    </source>
</reference>
<keyword evidence="2" id="KW-1185">Reference proteome</keyword>
<dbReference type="AlphaFoldDB" id="A0AAN9Q7Z2"/>
<evidence type="ECO:0000313" key="1">
    <source>
        <dbReference type="EMBL" id="KAK7321363.1"/>
    </source>
</evidence>
<gene>
    <name evidence="1" type="ORF">VNO77_31935</name>
</gene>
<sequence length="94" mass="10394">MGKEPRGTNLLVHEVVKTVLEAGKEDAEMSGNGHDACSYLLEDVRGMFSLLFCQIVGTIRHALVRFLIKYVAPAITLLHPKSFPTLNLLFPNSL</sequence>